<evidence type="ECO:0000313" key="2">
    <source>
        <dbReference type="EMBL" id="TYH72673.1"/>
    </source>
</evidence>
<keyword evidence="3" id="KW-1185">Reference proteome</keyword>
<organism evidence="2 3">
    <name type="scientific">Gossypium tomentosum</name>
    <name type="common">Hawaiian cotton</name>
    <name type="synonym">Gossypium sandvicense</name>
    <dbReference type="NCBI Taxonomy" id="34277"/>
    <lineage>
        <taxon>Eukaryota</taxon>
        <taxon>Viridiplantae</taxon>
        <taxon>Streptophyta</taxon>
        <taxon>Embryophyta</taxon>
        <taxon>Tracheophyta</taxon>
        <taxon>Spermatophyta</taxon>
        <taxon>Magnoliopsida</taxon>
        <taxon>eudicotyledons</taxon>
        <taxon>Gunneridae</taxon>
        <taxon>Pentapetalae</taxon>
        <taxon>rosids</taxon>
        <taxon>malvids</taxon>
        <taxon>Malvales</taxon>
        <taxon>Malvaceae</taxon>
        <taxon>Malvoideae</taxon>
        <taxon>Gossypium</taxon>
    </lineage>
</organism>
<feature type="transmembrane region" description="Helical" evidence="1">
    <location>
        <begin position="346"/>
        <end position="371"/>
    </location>
</feature>
<feature type="transmembrane region" description="Helical" evidence="1">
    <location>
        <begin position="383"/>
        <end position="404"/>
    </location>
</feature>
<evidence type="ECO:0000313" key="3">
    <source>
        <dbReference type="Proteomes" id="UP000322667"/>
    </source>
</evidence>
<proteinExistence type="predicted"/>
<dbReference type="SUPFAM" id="SSF103473">
    <property type="entry name" value="MFS general substrate transporter"/>
    <property type="match status" value="1"/>
</dbReference>
<keyword evidence="1" id="KW-1133">Transmembrane helix</keyword>
<name>A0A5D2L3P8_GOSTO</name>
<reference evidence="2 3" key="1">
    <citation type="submission" date="2019-07" db="EMBL/GenBank/DDBJ databases">
        <title>WGS assembly of Gossypium tomentosum.</title>
        <authorList>
            <person name="Chen Z.J."/>
            <person name="Sreedasyam A."/>
            <person name="Ando A."/>
            <person name="Song Q."/>
            <person name="De L."/>
            <person name="Hulse-Kemp A."/>
            <person name="Ding M."/>
            <person name="Ye W."/>
            <person name="Kirkbride R."/>
            <person name="Jenkins J."/>
            <person name="Plott C."/>
            <person name="Lovell J."/>
            <person name="Lin Y.-M."/>
            <person name="Vaughn R."/>
            <person name="Liu B."/>
            <person name="Li W."/>
            <person name="Simpson S."/>
            <person name="Scheffler B."/>
            <person name="Saski C."/>
            <person name="Grover C."/>
            <person name="Hu G."/>
            <person name="Conover J."/>
            <person name="Carlson J."/>
            <person name="Shu S."/>
            <person name="Boston L."/>
            <person name="Williams M."/>
            <person name="Peterson D."/>
            <person name="Mcgee K."/>
            <person name="Jones D."/>
            <person name="Wendel J."/>
            <person name="Stelly D."/>
            <person name="Grimwood J."/>
            <person name="Schmutz J."/>
        </authorList>
    </citation>
    <scope>NUCLEOTIDE SEQUENCE [LARGE SCALE GENOMIC DNA]</scope>
    <source>
        <strain evidence="2">7179.01</strain>
    </source>
</reference>
<dbReference type="AlphaFoldDB" id="A0A5D2L3P8"/>
<sequence length="501" mass="56228">MLLEMGQEVSNWASYYICFSKAALFISGLVFSHAFVEHAFFFVLITYITSNWKSYRLPIAAAIVNAQEGASLLVAAIVAYVADERLGRFKVVGYTTAAFITGLVILCFEYKDSRIFYVALLLVTLGKGGLSPTLKAFLKDQFGRNQNSQVAEAEYQNRERAEARHQFWWCTSWFLGVLIFTIVSISSRLSLKKPILISSIITGTASLFFVQGIRCYSKEPPERKITLQIMNGWRRLVPFWITLLVYCLVEAAGTTFFLEQSDYLENGIGNGFRIPLNYFSWKVEVRRLKLIKEYEIPKSEVEKIPMSILWLTPQYLLLGIMSGLVEAGIEGCFYNLVPGSMKVYELLFKEIVMGMGKFLSILTIFAFRGWFGDESSTSHLDRYFLMLAMISLGSLAFFSVAAYASYWKIAPEEDVVGSNMEMEEGLAQAPPASSSGEPLGNPSSAEQLITQEFSTKRVLKGASSPPYFPLHGDSMATSGWNDFGRKSLRNRSFGNRVQKGG</sequence>
<dbReference type="PANTHER" id="PTHR11654">
    <property type="entry name" value="OLIGOPEPTIDE TRANSPORTER-RELATED"/>
    <property type="match status" value="1"/>
</dbReference>
<dbReference type="Proteomes" id="UP000322667">
    <property type="component" value="Chromosome D05"/>
</dbReference>
<feature type="transmembrane region" description="Helical" evidence="1">
    <location>
        <begin position="195"/>
        <end position="216"/>
    </location>
</feature>
<accession>A0A5D2L3P8</accession>
<protein>
    <submittedName>
        <fullName evidence="2">Uncharacterized protein</fullName>
    </submittedName>
</protein>
<gene>
    <name evidence="2" type="ORF">ES332_D05G271300v1</name>
</gene>
<feature type="transmembrane region" description="Helical" evidence="1">
    <location>
        <begin position="91"/>
        <end position="108"/>
    </location>
</feature>
<feature type="transmembrane region" description="Helical" evidence="1">
    <location>
        <begin position="57"/>
        <end position="79"/>
    </location>
</feature>
<dbReference type="InterPro" id="IPR036259">
    <property type="entry name" value="MFS_trans_sf"/>
</dbReference>
<feature type="transmembrane region" description="Helical" evidence="1">
    <location>
        <begin position="12"/>
        <end position="45"/>
    </location>
</feature>
<keyword evidence="1" id="KW-0812">Transmembrane</keyword>
<dbReference type="Gene3D" id="1.20.1250.20">
    <property type="entry name" value="MFS general substrate transporter like domains"/>
    <property type="match status" value="2"/>
</dbReference>
<evidence type="ECO:0000256" key="1">
    <source>
        <dbReference type="SAM" id="Phobius"/>
    </source>
</evidence>
<keyword evidence="1" id="KW-0472">Membrane</keyword>
<feature type="transmembrane region" description="Helical" evidence="1">
    <location>
        <begin position="315"/>
        <end position="334"/>
    </location>
</feature>
<dbReference type="EMBL" id="CM017627">
    <property type="protein sequence ID" value="TYH72673.1"/>
    <property type="molecule type" value="Genomic_DNA"/>
</dbReference>
<feature type="transmembrane region" description="Helical" evidence="1">
    <location>
        <begin position="237"/>
        <end position="258"/>
    </location>
</feature>
<feature type="transmembrane region" description="Helical" evidence="1">
    <location>
        <begin position="167"/>
        <end position="189"/>
    </location>
</feature>